<evidence type="ECO:0000256" key="6">
    <source>
        <dbReference type="ARBA" id="ARBA00022679"/>
    </source>
</evidence>
<dbReference type="Proteomes" id="UP000229641">
    <property type="component" value="Unassembled WGS sequence"/>
</dbReference>
<dbReference type="EC" id="2.10.1.1" evidence="11"/>
<evidence type="ECO:0000256" key="11">
    <source>
        <dbReference type="RuleBase" id="RU365090"/>
    </source>
</evidence>
<dbReference type="Gene3D" id="3.40.980.10">
    <property type="entry name" value="MoaB/Mog-like domain"/>
    <property type="match status" value="1"/>
</dbReference>
<accession>A0A2H0LZX5</accession>
<sequence length="404" mass="43908">MIKFEKALNIILKTIKPLKSEGVDILAALGRVLAENIRSDYDIPPFTNSAMDGYAVRSVDLKGASAASPAVLKIIDDVRAGSYSKKKLLKDTAIRIMTGAPLPARADSVVMVEFTEKAVNANFVKVFISTRKGENIRRAGEDVRKSETVLRKGVIIRPQEIGMLASMGARRVKVYKMPRIGVLVTGDELAGMGRKLSFGKIRNSNTYCLLSEISALGAVPVNLGIAKDNPVQIREKIRKGIDRNLDMLLISGGVSVGDYDFVKDVLIELGANMRIWKIAIRPGKPSAFGQINGIPVFGLPGNPVSSMVVFEQLARPAILKMCGAEKIGRPAVNAIFTGDFRKRKCFKYFVRVKISNKKGALYASLTGPQGSGILKSLVLAEALMIVPEGISRLRKGQKVEVQLI</sequence>
<dbReference type="InterPro" id="IPR001453">
    <property type="entry name" value="MoaB/Mog_dom"/>
</dbReference>
<dbReference type="SMART" id="SM00852">
    <property type="entry name" value="MoCF_biosynth"/>
    <property type="match status" value="1"/>
</dbReference>
<keyword evidence="8 11" id="KW-0460">Magnesium</keyword>
<dbReference type="NCBIfam" id="TIGR00177">
    <property type="entry name" value="molyb_syn"/>
    <property type="match status" value="1"/>
</dbReference>
<dbReference type="Gene3D" id="2.170.190.11">
    <property type="entry name" value="Molybdopterin biosynthesis moea protein, domain 3"/>
    <property type="match status" value="1"/>
</dbReference>
<dbReference type="GO" id="GO:0005829">
    <property type="term" value="C:cytosol"/>
    <property type="evidence" value="ECO:0007669"/>
    <property type="project" value="TreeGrafter"/>
</dbReference>
<dbReference type="UniPathway" id="UPA00344"/>
<evidence type="ECO:0000313" key="14">
    <source>
        <dbReference type="Proteomes" id="UP000229641"/>
    </source>
</evidence>
<feature type="domain" description="MoaB/Mog" evidence="12">
    <location>
        <begin position="181"/>
        <end position="320"/>
    </location>
</feature>
<dbReference type="InterPro" id="IPR005110">
    <property type="entry name" value="MoeA_linker/N"/>
</dbReference>
<dbReference type="FunFam" id="3.40.980.10:FF:000004">
    <property type="entry name" value="Molybdopterin molybdenumtransferase"/>
    <property type="match status" value="1"/>
</dbReference>
<dbReference type="InterPro" id="IPR036135">
    <property type="entry name" value="MoeA_linker/N_sf"/>
</dbReference>
<evidence type="ECO:0000256" key="9">
    <source>
        <dbReference type="ARBA" id="ARBA00023150"/>
    </source>
</evidence>
<comment type="catalytic activity">
    <reaction evidence="10">
        <text>adenylyl-molybdopterin + molybdate = Mo-molybdopterin + AMP + H(+)</text>
        <dbReference type="Rhea" id="RHEA:35047"/>
        <dbReference type="ChEBI" id="CHEBI:15378"/>
        <dbReference type="ChEBI" id="CHEBI:36264"/>
        <dbReference type="ChEBI" id="CHEBI:62727"/>
        <dbReference type="ChEBI" id="CHEBI:71302"/>
        <dbReference type="ChEBI" id="CHEBI:456215"/>
        <dbReference type="EC" id="2.10.1.1"/>
    </reaction>
</comment>
<dbReference type="GO" id="GO:0061599">
    <property type="term" value="F:molybdopterin molybdotransferase activity"/>
    <property type="evidence" value="ECO:0007669"/>
    <property type="project" value="UniProtKB-UniRule"/>
</dbReference>
<comment type="similarity">
    <text evidence="4 11">Belongs to the MoeA family.</text>
</comment>
<keyword evidence="9 11" id="KW-0501">Molybdenum cofactor biosynthesis</keyword>
<comment type="function">
    <text evidence="2 11">Catalyzes the insertion of molybdate into adenylated molybdopterin with the concomitant release of AMP.</text>
</comment>
<dbReference type="CDD" id="cd00887">
    <property type="entry name" value="MoeA"/>
    <property type="match status" value="1"/>
</dbReference>
<evidence type="ECO:0000256" key="7">
    <source>
        <dbReference type="ARBA" id="ARBA00022723"/>
    </source>
</evidence>
<dbReference type="SUPFAM" id="SSF53218">
    <property type="entry name" value="Molybdenum cofactor biosynthesis proteins"/>
    <property type="match status" value="1"/>
</dbReference>
<comment type="cofactor">
    <cofactor evidence="1 11">
        <name>Mg(2+)</name>
        <dbReference type="ChEBI" id="CHEBI:18420"/>
    </cofactor>
</comment>
<dbReference type="InterPro" id="IPR036688">
    <property type="entry name" value="MoeA_C_domain_IV_sf"/>
</dbReference>
<dbReference type="EMBL" id="PCWA01000010">
    <property type="protein sequence ID" value="PIQ89922.1"/>
    <property type="molecule type" value="Genomic_DNA"/>
</dbReference>
<comment type="caution">
    <text evidence="13">The sequence shown here is derived from an EMBL/GenBank/DDBJ whole genome shotgun (WGS) entry which is preliminary data.</text>
</comment>
<evidence type="ECO:0000256" key="5">
    <source>
        <dbReference type="ARBA" id="ARBA00022505"/>
    </source>
</evidence>
<dbReference type="PANTHER" id="PTHR10192">
    <property type="entry name" value="MOLYBDOPTERIN BIOSYNTHESIS PROTEIN"/>
    <property type="match status" value="1"/>
</dbReference>
<dbReference type="GO" id="GO:0046872">
    <property type="term" value="F:metal ion binding"/>
    <property type="evidence" value="ECO:0007669"/>
    <property type="project" value="UniProtKB-UniRule"/>
</dbReference>
<evidence type="ECO:0000313" key="13">
    <source>
        <dbReference type="EMBL" id="PIQ89922.1"/>
    </source>
</evidence>
<evidence type="ECO:0000256" key="8">
    <source>
        <dbReference type="ARBA" id="ARBA00022842"/>
    </source>
</evidence>
<dbReference type="Gene3D" id="3.90.105.10">
    <property type="entry name" value="Molybdopterin biosynthesis moea protein, domain 2"/>
    <property type="match status" value="1"/>
</dbReference>
<dbReference type="NCBIfam" id="NF045515">
    <property type="entry name" value="Glp_gephyrin"/>
    <property type="match status" value="1"/>
</dbReference>
<dbReference type="Pfam" id="PF03454">
    <property type="entry name" value="MoeA_C"/>
    <property type="match status" value="1"/>
</dbReference>
<keyword evidence="6 11" id="KW-0808">Transferase</keyword>
<organism evidence="13 14">
    <name type="scientific">Candidatus Ghiorseimicrobium undicola</name>
    <dbReference type="NCBI Taxonomy" id="1974746"/>
    <lineage>
        <taxon>Bacteria</taxon>
        <taxon>Pseudomonadati</taxon>
        <taxon>Candidatus Omnitrophota</taxon>
        <taxon>Candidatus Ghiorseimicrobium</taxon>
    </lineage>
</organism>
<dbReference type="InterPro" id="IPR008284">
    <property type="entry name" value="MoCF_biosynth_CS"/>
</dbReference>
<dbReference type="FunFam" id="2.170.190.11:FF:000001">
    <property type="entry name" value="Molybdopterin molybdenumtransferase"/>
    <property type="match status" value="1"/>
</dbReference>
<keyword evidence="7 11" id="KW-0479">Metal-binding</keyword>
<gene>
    <name evidence="13" type="ORF">COV72_00600</name>
</gene>
<dbReference type="GO" id="GO:0006777">
    <property type="term" value="P:Mo-molybdopterin cofactor biosynthetic process"/>
    <property type="evidence" value="ECO:0007669"/>
    <property type="project" value="UniProtKB-UniRule"/>
</dbReference>
<dbReference type="Gene3D" id="2.40.340.10">
    <property type="entry name" value="MoeA, C-terminal, domain IV"/>
    <property type="match status" value="1"/>
</dbReference>
<comment type="pathway">
    <text evidence="3 11">Cofactor biosynthesis; molybdopterin biosynthesis.</text>
</comment>
<dbReference type="InterPro" id="IPR038987">
    <property type="entry name" value="MoeA-like"/>
</dbReference>
<protein>
    <recommendedName>
        <fullName evidence="11">Molybdopterin molybdenumtransferase</fullName>
        <ecNumber evidence="11">2.10.1.1</ecNumber>
    </recommendedName>
</protein>
<evidence type="ECO:0000256" key="10">
    <source>
        <dbReference type="ARBA" id="ARBA00047317"/>
    </source>
</evidence>
<dbReference type="AlphaFoldDB" id="A0A2H0LZX5"/>
<dbReference type="SUPFAM" id="SSF63882">
    <property type="entry name" value="MoeA N-terminal region -like"/>
    <property type="match status" value="1"/>
</dbReference>
<dbReference type="InterPro" id="IPR036425">
    <property type="entry name" value="MoaB/Mog-like_dom_sf"/>
</dbReference>
<evidence type="ECO:0000256" key="4">
    <source>
        <dbReference type="ARBA" id="ARBA00010763"/>
    </source>
</evidence>
<dbReference type="Pfam" id="PF00994">
    <property type="entry name" value="MoCF_biosynth"/>
    <property type="match status" value="1"/>
</dbReference>
<dbReference type="SUPFAM" id="SSF63867">
    <property type="entry name" value="MoeA C-terminal domain-like"/>
    <property type="match status" value="1"/>
</dbReference>
<evidence type="ECO:0000256" key="2">
    <source>
        <dbReference type="ARBA" id="ARBA00002901"/>
    </source>
</evidence>
<dbReference type="PROSITE" id="PS01079">
    <property type="entry name" value="MOCF_BIOSYNTHESIS_2"/>
    <property type="match status" value="1"/>
</dbReference>
<keyword evidence="5 11" id="KW-0500">Molybdenum</keyword>
<reference evidence="13 14" key="1">
    <citation type="submission" date="2017-09" db="EMBL/GenBank/DDBJ databases">
        <title>Depth-based differentiation of microbial function through sediment-hosted aquifers and enrichment of novel symbionts in the deep terrestrial subsurface.</title>
        <authorList>
            <person name="Probst A.J."/>
            <person name="Ladd B."/>
            <person name="Jarett J.K."/>
            <person name="Geller-Mcgrath D.E."/>
            <person name="Sieber C.M."/>
            <person name="Emerson J.B."/>
            <person name="Anantharaman K."/>
            <person name="Thomas B.C."/>
            <person name="Malmstrom R."/>
            <person name="Stieglmeier M."/>
            <person name="Klingl A."/>
            <person name="Woyke T."/>
            <person name="Ryan C.M."/>
            <person name="Banfield J.F."/>
        </authorList>
    </citation>
    <scope>NUCLEOTIDE SEQUENCE [LARGE SCALE GENOMIC DNA]</scope>
    <source>
        <strain evidence="13">CG11_big_fil_rev_8_21_14_0_20_42_13</strain>
    </source>
</reference>
<dbReference type="InterPro" id="IPR005111">
    <property type="entry name" value="MoeA_C_domain_IV"/>
</dbReference>
<proteinExistence type="inferred from homology"/>
<dbReference type="Pfam" id="PF03453">
    <property type="entry name" value="MoeA_N"/>
    <property type="match status" value="1"/>
</dbReference>
<evidence type="ECO:0000256" key="1">
    <source>
        <dbReference type="ARBA" id="ARBA00001946"/>
    </source>
</evidence>
<evidence type="ECO:0000256" key="3">
    <source>
        <dbReference type="ARBA" id="ARBA00005046"/>
    </source>
</evidence>
<evidence type="ECO:0000259" key="12">
    <source>
        <dbReference type="SMART" id="SM00852"/>
    </source>
</evidence>
<name>A0A2H0LZX5_9BACT</name>
<dbReference type="PANTHER" id="PTHR10192:SF5">
    <property type="entry name" value="GEPHYRIN"/>
    <property type="match status" value="1"/>
</dbReference>